<gene>
    <name evidence="8" type="ORF">SM611_20405</name>
</gene>
<dbReference type="InterPro" id="IPR006664">
    <property type="entry name" value="OMP_bac"/>
</dbReference>
<evidence type="ECO:0000313" key="9">
    <source>
        <dbReference type="Proteomes" id="UP001569963"/>
    </source>
</evidence>
<keyword evidence="2 4" id="KW-0472">Membrane</keyword>
<dbReference type="RefSeq" id="WP_371951441.1">
    <property type="nucleotide sequence ID" value="NZ_JAXCEI010000008.1"/>
</dbReference>
<dbReference type="InterPro" id="IPR050330">
    <property type="entry name" value="Bact_OuterMem_StrucFunc"/>
</dbReference>
<feature type="region of interest" description="Disordered" evidence="5">
    <location>
        <begin position="26"/>
        <end position="47"/>
    </location>
</feature>
<comment type="caution">
    <text evidence="8">The sequence shown here is derived from an EMBL/GenBank/DDBJ whole genome shotgun (WGS) entry which is preliminary data.</text>
</comment>
<evidence type="ECO:0000256" key="3">
    <source>
        <dbReference type="ARBA" id="ARBA00023237"/>
    </source>
</evidence>
<dbReference type="CDD" id="cd07185">
    <property type="entry name" value="OmpA_C-like"/>
    <property type="match status" value="1"/>
</dbReference>
<feature type="compositionally biased region" description="Polar residues" evidence="5">
    <location>
        <begin position="30"/>
        <end position="39"/>
    </location>
</feature>
<dbReference type="PROSITE" id="PS51123">
    <property type="entry name" value="OMPA_2"/>
    <property type="match status" value="1"/>
</dbReference>
<sequence>MQRTTRISAALLAAALVLTACGGEAGDGPSRTSAASTGPSAAKPAQCVEHRPAPGGCLGAVSIPATTIPGTAIPAARIPGVKAPGIDVDPVETGAVSTEAITQGEVSQEEVCQTKPSAEGKYVSSVYRSSLYRSSLYRSSLYRTSLYRSRTCNDNGECVPEVRVPAVRLPAVRIPAVRVPSASLTSYVAGSGQVFKGEDQIAYNIETDVLFDFGKADVKAAAEADLTKLAASIRNEIPSGAPIKVEGHTDGKGDPASNQALSERRAQAIADWLATKGGIARSRLKATGYGETKPAHPNTGPDGSDDPEGRAKNRRVVISAAR</sequence>
<name>A0ABV4QDP0_9ACTN</name>
<dbReference type="PANTHER" id="PTHR30329:SF21">
    <property type="entry name" value="LIPOPROTEIN YIAD-RELATED"/>
    <property type="match status" value="1"/>
</dbReference>
<keyword evidence="6" id="KW-0732">Signal</keyword>
<evidence type="ECO:0000256" key="4">
    <source>
        <dbReference type="PROSITE-ProRule" id="PRU00473"/>
    </source>
</evidence>
<accession>A0ABV4QDP0</accession>
<dbReference type="Pfam" id="PF00691">
    <property type="entry name" value="OmpA"/>
    <property type="match status" value="1"/>
</dbReference>
<dbReference type="InterPro" id="IPR036737">
    <property type="entry name" value="OmpA-like_sf"/>
</dbReference>
<keyword evidence="3" id="KW-0998">Cell outer membrane</keyword>
<evidence type="ECO:0000256" key="1">
    <source>
        <dbReference type="ARBA" id="ARBA00004442"/>
    </source>
</evidence>
<dbReference type="PRINTS" id="PR01021">
    <property type="entry name" value="OMPADOMAIN"/>
</dbReference>
<evidence type="ECO:0000256" key="6">
    <source>
        <dbReference type="SAM" id="SignalP"/>
    </source>
</evidence>
<feature type="chain" id="PRO_5046908718" evidence="6">
    <location>
        <begin position="26"/>
        <end position="322"/>
    </location>
</feature>
<evidence type="ECO:0000256" key="2">
    <source>
        <dbReference type="ARBA" id="ARBA00023136"/>
    </source>
</evidence>
<feature type="domain" description="OmpA-like" evidence="7">
    <location>
        <begin position="198"/>
        <end position="322"/>
    </location>
</feature>
<evidence type="ECO:0000259" key="7">
    <source>
        <dbReference type="PROSITE" id="PS51123"/>
    </source>
</evidence>
<feature type="region of interest" description="Disordered" evidence="5">
    <location>
        <begin position="240"/>
        <end position="261"/>
    </location>
</feature>
<evidence type="ECO:0000256" key="5">
    <source>
        <dbReference type="SAM" id="MobiDB-lite"/>
    </source>
</evidence>
<feature type="region of interest" description="Disordered" evidence="5">
    <location>
        <begin position="284"/>
        <end position="322"/>
    </location>
</feature>
<comment type="subcellular location">
    <subcellularLocation>
        <location evidence="1">Cell outer membrane</location>
    </subcellularLocation>
</comment>
<dbReference type="InterPro" id="IPR006665">
    <property type="entry name" value="OmpA-like"/>
</dbReference>
<dbReference type="EMBL" id="JAXCEI010000008">
    <property type="protein sequence ID" value="MFA1541293.1"/>
    <property type="molecule type" value="Genomic_DNA"/>
</dbReference>
<reference evidence="8 9" key="1">
    <citation type="submission" date="2023-11" db="EMBL/GenBank/DDBJ databases">
        <title>Actinomadura monticuli sp. nov., isolated from volcanic ash.</title>
        <authorList>
            <person name="Lee S.D."/>
            <person name="Yang H."/>
            <person name="Kim I.S."/>
        </authorList>
    </citation>
    <scope>NUCLEOTIDE SEQUENCE [LARGE SCALE GENOMIC DNA]</scope>
    <source>
        <strain evidence="8 9">DLS-62</strain>
    </source>
</reference>
<dbReference type="SUPFAM" id="SSF103088">
    <property type="entry name" value="OmpA-like"/>
    <property type="match status" value="1"/>
</dbReference>
<dbReference type="PROSITE" id="PS51257">
    <property type="entry name" value="PROKAR_LIPOPROTEIN"/>
    <property type="match status" value="1"/>
</dbReference>
<keyword evidence="9" id="KW-1185">Reference proteome</keyword>
<feature type="signal peptide" evidence="6">
    <location>
        <begin position="1"/>
        <end position="25"/>
    </location>
</feature>
<protein>
    <submittedName>
        <fullName evidence="8">OmpA family protein</fullName>
    </submittedName>
</protein>
<evidence type="ECO:0000313" key="8">
    <source>
        <dbReference type="EMBL" id="MFA1541293.1"/>
    </source>
</evidence>
<organism evidence="8 9">
    <name type="scientific">Actinomadura monticuli</name>
    <dbReference type="NCBI Taxonomy" id="3097367"/>
    <lineage>
        <taxon>Bacteria</taxon>
        <taxon>Bacillati</taxon>
        <taxon>Actinomycetota</taxon>
        <taxon>Actinomycetes</taxon>
        <taxon>Streptosporangiales</taxon>
        <taxon>Thermomonosporaceae</taxon>
        <taxon>Actinomadura</taxon>
    </lineage>
</organism>
<proteinExistence type="predicted"/>
<dbReference type="Gene3D" id="3.30.1330.60">
    <property type="entry name" value="OmpA-like domain"/>
    <property type="match status" value="1"/>
</dbReference>
<dbReference type="PANTHER" id="PTHR30329">
    <property type="entry name" value="STATOR ELEMENT OF FLAGELLAR MOTOR COMPLEX"/>
    <property type="match status" value="1"/>
</dbReference>
<dbReference type="Proteomes" id="UP001569963">
    <property type="component" value="Unassembled WGS sequence"/>
</dbReference>